<sequence>MRIKPTTRFRLQRHRNRHGFAHISHIKLALKHPENAVKRNQIF</sequence>
<evidence type="ECO:0000313" key="1">
    <source>
        <dbReference type="EMBL" id="SIT38807.1"/>
    </source>
</evidence>
<keyword evidence="2" id="KW-1185">Reference proteome</keyword>
<dbReference type="Proteomes" id="UP000187012">
    <property type="component" value="Unassembled WGS sequence"/>
</dbReference>
<dbReference type="AlphaFoldDB" id="A0A1N7RUN8"/>
<reference evidence="1 2" key="1">
    <citation type="submission" date="2016-12" db="EMBL/GenBank/DDBJ databases">
        <authorList>
            <person name="Song W.-J."/>
            <person name="Kurnit D.M."/>
        </authorList>
    </citation>
    <scope>NUCLEOTIDE SEQUENCE [LARGE SCALE GENOMIC DNA]</scope>
    <source>
        <strain evidence="1 2">STM7296</strain>
    </source>
</reference>
<accession>A0A1N7RUN8</accession>
<organism evidence="1 2">
    <name type="scientific">Paraburkholderia ribeironis</name>
    <dbReference type="NCBI Taxonomy" id="1247936"/>
    <lineage>
        <taxon>Bacteria</taxon>
        <taxon>Pseudomonadati</taxon>
        <taxon>Pseudomonadota</taxon>
        <taxon>Betaproteobacteria</taxon>
        <taxon>Burkholderiales</taxon>
        <taxon>Burkholderiaceae</taxon>
        <taxon>Paraburkholderia</taxon>
    </lineage>
</organism>
<protein>
    <submittedName>
        <fullName evidence="1">Uncharacterized protein</fullName>
    </submittedName>
</protein>
<dbReference type="EMBL" id="CYGX02000017">
    <property type="protein sequence ID" value="SIT38807.1"/>
    <property type="molecule type" value="Genomic_DNA"/>
</dbReference>
<name>A0A1N7RUN8_9BURK</name>
<gene>
    <name evidence="1" type="ORF">BN2475_170069</name>
</gene>
<evidence type="ECO:0000313" key="2">
    <source>
        <dbReference type="Proteomes" id="UP000187012"/>
    </source>
</evidence>
<proteinExistence type="predicted"/>